<keyword evidence="1" id="KW-0472">Membrane</keyword>
<comment type="caution">
    <text evidence="3">The sequence shown here is derived from an EMBL/GenBank/DDBJ whole genome shotgun (WGS) entry which is preliminary data.</text>
</comment>
<feature type="transmembrane region" description="Helical" evidence="1">
    <location>
        <begin position="262"/>
        <end position="284"/>
    </location>
</feature>
<dbReference type="Gene3D" id="3.90.550.10">
    <property type="entry name" value="Spore Coat Polysaccharide Biosynthesis Protein SpsA, Chain A"/>
    <property type="match status" value="1"/>
</dbReference>
<dbReference type="SUPFAM" id="SSF53448">
    <property type="entry name" value="Nucleotide-diphospho-sugar transferases"/>
    <property type="match status" value="1"/>
</dbReference>
<accession>A0A4R6BJV5</accession>
<dbReference type="RefSeq" id="WP_133429939.1">
    <property type="nucleotide sequence ID" value="NZ_BMCC01000003.1"/>
</dbReference>
<dbReference type="GO" id="GO:0016740">
    <property type="term" value="F:transferase activity"/>
    <property type="evidence" value="ECO:0007669"/>
    <property type="project" value="UniProtKB-KW"/>
</dbReference>
<reference evidence="3 4" key="1">
    <citation type="submission" date="2019-01" db="EMBL/GenBank/DDBJ databases">
        <title>Draft genome sequences of the type strains of six Macrococcus species.</title>
        <authorList>
            <person name="Mazhar S."/>
            <person name="Altermann E."/>
            <person name="Hill C."/>
            <person name="Mcauliffe O."/>
        </authorList>
    </citation>
    <scope>NUCLEOTIDE SEQUENCE [LARGE SCALE GENOMIC DNA]</scope>
    <source>
        <strain evidence="3 4">CCM4809</strain>
    </source>
</reference>
<keyword evidence="1" id="KW-0812">Transmembrane</keyword>
<organism evidence="3 4">
    <name type="scientific">Macrococcus hajekii</name>
    <dbReference type="NCBI Taxonomy" id="198482"/>
    <lineage>
        <taxon>Bacteria</taxon>
        <taxon>Bacillati</taxon>
        <taxon>Bacillota</taxon>
        <taxon>Bacilli</taxon>
        <taxon>Bacillales</taxon>
        <taxon>Staphylococcaceae</taxon>
        <taxon>Macrococcus</taxon>
    </lineage>
</organism>
<name>A0A4R6BJV5_9STAP</name>
<dbReference type="PANTHER" id="PTHR43646">
    <property type="entry name" value="GLYCOSYLTRANSFERASE"/>
    <property type="match status" value="1"/>
</dbReference>
<evidence type="ECO:0000313" key="4">
    <source>
        <dbReference type="Proteomes" id="UP000295328"/>
    </source>
</evidence>
<dbReference type="CDD" id="cd00761">
    <property type="entry name" value="Glyco_tranf_GTA_type"/>
    <property type="match status" value="1"/>
</dbReference>
<keyword evidence="3" id="KW-0808">Transferase</keyword>
<feature type="domain" description="Glycosyltransferase 2-like" evidence="2">
    <location>
        <begin position="37"/>
        <end position="139"/>
    </location>
</feature>
<protein>
    <submittedName>
        <fullName evidence="3">Glycosyltransferase</fullName>
    </submittedName>
</protein>
<proteinExistence type="predicted"/>
<keyword evidence="1" id="KW-1133">Transmembrane helix</keyword>
<dbReference type="EMBL" id="SCWE01000002">
    <property type="protein sequence ID" value="TDM01927.1"/>
    <property type="molecule type" value="Genomic_DNA"/>
</dbReference>
<evidence type="ECO:0000259" key="2">
    <source>
        <dbReference type="Pfam" id="PF00535"/>
    </source>
</evidence>
<evidence type="ECO:0000313" key="3">
    <source>
        <dbReference type="EMBL" id="TDM01927.1"/>
    </source>
</evidence>
<dbReference type="PANTHER" id="PTHR43646:SF3">
    <property type="entry name" value="SLR1566 PROTEIN"/>
    <property type="match status" value="1"/>
</dbReference>
<evidence type="ECO:0000256" key="1">
    <source>
        <dbReference type="SAM" id="Phobius"/>
    </source>
</evidence>
<dbReference type="Proteomes" id="UP000295328">
    <property type="component" value="Unassembled WGS sequence"/>
</dbReference>
<dbReference type="Pfam" id="PF00535">
    <property type="entry name" value="Glycos_transf_2"/>
    <property type="match status" value="1"/>
</dbReference>
<dbReference type="InterPro" id="IPR001173">
    <property type="entry name" value="Glyco_trans_2-like"/>
</dbReference>
<sequence length="358" mass="40330">MLIAIIAFIILSIVAGHIVFYRQPYMKQNSTSAATLTIIIPARNEAHNLPHLLHSLSKQTIEFDCIVVDDGSTDQTADIARQYGATVLSPPQETDWQGKSAACYLGAMQADSDLLLFLDADTWFEKSDALNILLSNYNGGLVSVQPYHQTRKPYEQLSVWFNLLTIIGLNIFTPVRSKHVSAFGPVVLCSKAHYQKTNGHSAIRHQLIEGFGLADIFYQAGLPVDAYLGKGIVNFRMYPDGIQSMGRGWAKHFATGAAATELWIMIGILYWMVGSMASLIFVIWGVAQNNLIFISALIVYSLYAWHFYTMSRRTGSFTMWTALCSSITFVYFLVIFTWSWFNTYILKKSKWKDRDINL</sequence>
<feature type="transmembrane region" description="Helical" evidence="1">
    <location>
        <begin position="320"/>
        <end position="341"/>
    </location>
</feature>
<dbReference type="AlphaFoldDB" id="A0A4R6BJV5"/>
<dbReference type="InterPro" id="IPR029044">
    <property type="entry name" value="Nucleotide-diphossugar_trans"/>
</dbReference>
<keyword evidence="4" id="KW-1185">Reference proteome</keyword>
<gene>
    <name evidence="3" type="ORF">ERX37_06875</name>
</gene>
<dbReference type="OrthoDB" id="9806525at2"/>
<feature type="transmembrane region" description="Helical" evidence="1">
    <location>
        <begin position="291"/>
        <end position="308"/>
    </location>
</feature>